<dbReference type="Proteomes" id="UP000019277">
    <property type="component" value="Unassembled WGS sequence"/>
</dbReference>
<dbReference type="RefSeq" id="WP_052020842.1">
    <property type="nucleotide sequence ID" value="NZ_AYXG01000051.1"/>
</dbReference>
<sequence>MMDERQGDGRHERAAAPRSPARWLCAALGAVLLVLGVVGLVQSGLDGFASTPASTAEGTVGGLGGSTLLNLVHIGLGLLALLAALRKAARIAGLFGCLVFTALLAYDIVALIDNAPGEPAGVHTPILVVHGVGLLASIAIAWLEGRADGDYAGDRADRGTNKDIPRHAD</sequence>
<proteinExistence type="predicted"/>
<evidence type="ECO:0000313" key="3">
    <source>
        <dbReference type="Proteomes" id="UP000019277"/>
    </source>
</evidence>
<evidence type="ECO:0000256" key="1">
    <source>
        <dbReference type="SAM" id="Phobius"/>
    </source>
</evidence>
<keyword evidence="1" id="KW-1133">Transmembrane helix</keyword>
<evidence type="ECO:0000313" key="2">
    <source>
        <dbReference type="EMBL" id="EWC63202.1"/>
    </source>
</evidence>
<evidence type="ECO:0008006" key="4">
    <source>
        <dbReference type="Google" id="ProtNLM"/>
    </source>
</evidence>
<accession>W7J2A6</accession>
<protein>
    <recommendedName>
        <fullName evidence="4">DUF4383 domain-containing protein</fullName>
    </recommendedName>
</protein>
<keyword evidence="1" id="KW-0812">Transmembrane</keyword>
<dbReference type="EMBL" id="AYXG01000051">
    <property type="protein sequence ID" value="EWC63202.1"/>
    <property type="molecule type" value="Genomic_DNA"/>
</dbReference>
<organism evidence="2 3">
    <name type="scientific">Actinokineospora spheciospongiae</name>
    <dbReference type="NCBI Taxonomy" id="909613"/>
    <lineage>
        <taxon>Bacteria</taxon>
        <taxon>Bacillati</taxon>
        <taxon>Actinomycetota</taxon>
        <taxon>Actinomycetes</taxon>
        <taxon>Pseudonocardiales</taxon>
        <taxon>Pseudonocardiaceae</taxon>
        <taxon>Actinokineospora</taxon>
    </lineage>
</organism>
<comment type="caution">
    <text evidence="2">The sequence shown here is derived from an EMBL/GenBank/DDBJ whole genome shotgun (WGS) entry which is preliminary data.</text>
</comment>
<gene>
    <name evidence="2" type="ORF">UO65_1416</name>
</gene>
<reference evidence="2 3" key="1">
    <citation type="journal article" date="2014" name="Genome Announc.">
        <title>Draft Genome Sequence of the Antitrypanosomally Active Sponge-Associated Bacterium Actinokineospora sp. Strain EG49.</title>
        <authorList>
            <person name="Harjes J."/>
            <person name="Ryu T."/>
            <person name="Abdelmohsen U.R."/>
            <person name="Moitinho-Silva L."/>
            <person name="Horn H."/>
            <person name="Ravasi T."/>
            <person name="Hentschel U."/>
        </authorList>
    </citation>
    <scope>NUCLEOTIDE SEQUENCE [LARGE SCALE GENOMIC DNA]</scope>
    <source>
        <strain evidence="2 3">EG49</strain>
    </source>
</reference>
<keyword evidence="1" id="KW-0472">Membrane</keyword>
<name>W7J2A6_9PSEU</name>
<dbReference type="Pfam" id="PF14325">
    <property type="entry name" value="DUF4383"/>
    <property type="match status" value="1"/>
</dbReference>
<feature type="transmembrane region" description="Helical" evidence="1">
    <location>
        <begin position="91"/>
        <end position="112"/>
    </location>
</feature>
<feature type="transmembrane region" description="Helical" evidence="1">
    <location>
        <begin position="61"/>
        <end position="84"/>
    </location>
</feature>
<accession>A0A8E2X728</accession>
<dbReference type="AlphaFoldDB" id="W7J2A6"/>
<feature type="transmembrane region" description="Helical" evidence="1">
    <location>
        <begin position="124"/>
        <end position="143"/>
    </location>
</feature>
<feature type="transmembrane region" description="Helical" evidence="1">
    <location>
        <begin position="21"/>
        <end position="41"/>
    </location>
</feature>
<keyword evidence="3" id="KW-1185">Reference proteome</keyword>